<feature type="domain" description="Filamentous haemagglutinin FhaB/tRNA nuclease CdiA-like TPS" evidence="3">
    <location>
        <begin position="45"/>
        <end position="156"/>
    </location>
</feature>
<dbReference type="RefSeq" id="WP_017746970.1">
    <property type="nucleotide sequence ID" value="NZ_KQ976354.1"/>
</dbReference>
<gene>
    <name evidence="4" type="ORF">WA1_26015</name>
</gene>
<protein>
    <recommendedName>
        <fullName evidence="3">Filamentous haemagglutinin FhaB/tRNA nuclease CdiA-like TPS domain-containing protein</fullName>
    </recommendedName>
</protein>
<dbReference type="SMART" id="SM00912">
    <property type="entry name" value="Haemagg_act"/>
    <property type="match status" value="1"/>
</dbReference>
<feature type="region of interest" description="Disordered" evidence="1">
    <location>
        <begin position="1028"/>
        <end position="1048"/>
    </location>
</feature>
<keyword evidence="2" id="KW-0812">Transmembrane</keyword>
<dbReference type="OrthoDB" id="524782at2"/>
<dbReference type="Gene3D" id="2.160.20.10">
    <property type="entry name" value="Single-stranded right-handed beta-helix, Pectin lyase-like"/>
    <property type="match status" value="4"/>
</dbReference>
<organism evidence="4 5">
    <name type="scientific">Scytonema hofmannii PCC 7110</name>
    <dbReference type="NCBI Taxonomy" id="128403"/>
    <lineage>
        <taxon>Bacteria</taxon>
        <taxon>Bacillati</taxon>
        <taxon>Cyanobacteriota</taxon>
        <taxon>Cyanophyceae</taxon>
        <taxon>Nostocales</taxon>
        <taxon>Scytonemataceae</taxon>
        <taxon>Scytonema</taxon>
    </lineage>
</organism>
<proteinExistence type="predicted"/>
<keyword evidence="5" id="KW-1185">Reference proteome</keyword>
<comment type="caution">
    <text evidence="4">The sequence shown here is derived from an EMBL/GenBank/DDBJ whole genome shotgun (WGS) entry which is preliminary data.</text>
</comment>
<dbReference type="AlphaFoldDB" id="A0A139X7A5"/>
<dbReference type="InterPro" id="IPR011050">
    <property type="entry name" value="Pectin_lyase_fold/virulence"/>
</dbReference>
<feature type="compositionally biased region" description="Basic and acidic residues" evidence="1">
    <location>
        <begin position="1066"/>
        <end position="1075"/>
    </location>
</feature>
<evidence type="ECO:0000313" key="5">
    <source>
        <dbReference type="Proteomes" id="UP000076925"/>
    </source>
</evidence>
<dbReference type="NCBIfam" id="TIGR01901">
    <property type="entry name" value="adhes_NPXG"/>
    <property type="match status" value="1"/>
</dbReference>
<keyword evidence="2" id="KW-0472">Membrane</keyword>
<evidence type="ECO:0000313" key="4">
    <source>
        <dbReference type="EMBL" id="KYC40577.1"/>
    </source>
</evidence>
<sequence length="1128" mass="114605">MLSNSSTDGWELIVMSDAIVCAFGVTMSLTLAFATNSASAQMTPDGTLPTNSSVIREGNNFNITGGTQAGGNLFHSFVEFSVPTGSTAIFHNSTDIQNIINRVTGGSVSNIDGLIRASGNANLFLINPNGIIFGRNAELDIGGSFLASTASSLKFADAREFSAKTPQTTPLLTISTPIGLQFEGNPGSIKVQGIGGFLGYIQQRGLIVPKDKTLALVGGNLTLENAFLQAPRGRVELGSVTGNGLVTLNSLDKGWALNYQGVQNLGNIQISRSFVDIANEDNSNINVLGDKGAISLRASLLEIRGTSIVRADTFTSAPGGDVNIDAQRLTVREGSQVLTRTLDAGSGGNLTVNASESVEIAGTSPGGSFASGLSTGVDDKEAIGNGGNLTIITKQLIVKDRGGVSTSTGGIGKAGDLIIRAADRVELSKGGLLSTASAPQATGNGGNLTIETGKLSVHTQTGIPTQIITGTYGQGNAGNLFIRAFDTVTVSGRGSLISTQVGPQTPGKGGNLTIETPSLKIENLAQIGTGTLGSGHAGNLLVKATEFVQLSDSSLTTQSENSGNAGNLTIETGELIVSDGAQVATGTKDGQAGTLTVTASKSVELRGVSPKDSGIPSGLFAATNGVGDAGSLEIKTTRLVIRDGARVVVSTIGSGRGGTLAVNAKESIEVSGSSIDSQSALFAETLSTGNAGSIKIETGKLTLQDGGLVSAATRSQGQGGSIVVNASEIGIYGSSASGFTSGILTSTSGSGKGGDITLTTSNLLVSNNSTIDARTSGDGEGGSIRVWADSLEATRGGRLLTTTEGSKSAGDITVNARNKMILVEPGSGLFANTSIGSSGQGGGVTIQVGDLFVRDGAFVNVSSFGSGNAGSLTVNAKSIGLDNQGKLQAATASGEGGNINLQVRDLILMRRNSLISAKADNNGNGGSLKINATFIVAVPSEDSNIIANAFGGRGGNINIITNGIYGLQYRPSLTEFSDINASSQFGINGTVQINTPDIDPSRNLVDLPVNVVDATQQIATDCSFDRKQRRGSLTATGRGGLPSAPTEPLTGDAVLANWVKLPSEVGRKGDGDRVSLGENNTNTPNFPTQIVEASGWVMDTNGDIVLVGGAPTATPTSPTYRSASCQAS</sequence>
<accession>A0A139X7A5</accession>
<dbReference type="STRING" id="128403.WA1_26015"/>
<dbReference type="Proteomes" id="UP000076925">
    <property type="component" value="Unassembled WGS sequence"/>
</dbReference>
<evidence type="ECO:0000256" key="1">
    <source>
        <dbReference type="SAM" id="MobiDB-lite"/>
    </source>
</evidence>
<feature type="transmembrane region" description="Helical" evidence="2">
    <location>
        <begin position="12"/>
        <end position="34"/>
    </location>
</feature>
<feature type="compositionally biased region" description="Polar residues" evidence="1">
    <location>
        <begin position="1077"/>
        <end position="1087"/>
    </location>
</feature>
<feature type="region of interest" description="Disordered" evidence="1">
    <location>
        <begin position="1066"/>
        <end position="1087"/>
    </location>
</feature>
<keyword evidence="2" id="KW-1133">Transmembrane helix</keyword>
<dbReference type="EMBL" id="ANNX02000027">
    <property type="protein sequence ID" value="KYC40577.1"/>
    <property type="molecule type" value="Genomic_DNA"/>
</dbReference>
<name>A0A139X7A5_9CYAN</name>
<dbReference type="InterPro" id="IPR008638">
    <property type="entry name" value="FhaB/CdiA-like_TPS"/>
</dbReference>
<dbReference type="SUPFAM" id="SSF51126">
    <property type="entry name" value="Pectin lyase-like"/>
    <property type="match status" value="4"/>
</dbReference>
<evidence type="ECO:0000259" key="3">
    <source>
        <dbReference type="SMART" id="SM00912"/>
    </source>
</evidence>
<reference evidence="4 5" key="1">
    <citation type="journal article" date="2013" name="Genome Biol. Evol.">
        <title>Genomes of Stigonematalean cyanobacteria (subsection V) and the evolution of oxygenic photosynthesis from prokaryotes to plastids.</title>
        <authorList>
            <person name="Dagan T."/>
            <person name="Roettger M."/>
            <person name="Stucken K."/>
            <person name="Landan G."/>
            <person name="Koch R."/>
            <person name="Major P."/>
            <person name="Gould S.B."/>
            <person name="Goremykin V.V."/>
            <person name="Rippka R."/>
            <person name="Tandeau de Marsac N."/>
            <person name="Gugger M."/>
            <person name="Lockhart P.J."/>
            <person name="Allen J.F."/>
            <person name="Brune I."/>
            <person name="Maus I."/>
            <person name="Puhler A."/>
            <person name="Martin W.F."/>
        </authorList>
    </citation>
    <scope>NUCLEOTIDE SEQUENCE [LARGE SCALE GENOMIC DNA]</scope>
    <source>
        <strain evidence="4 5">PCC 7110</strain>
    </source>
</reference>
<evidence type="ECO:0000256" key="2">
    <source>
        <dbReference type="SAM" id="Phobius"/>
    </source>
</evidence>
<dbReference type="Pfam" id="PF05860">
    <property type="entry name" value="TPS"/>
    <property type="match status" value="1"/>
</dbReference>
<dbReference type="InterPro" id="IPR012334">
    <property type="entry name" value="Pectin_lyas_fold"/>
</dbReference>